<protein>
    <submittedName>
        <fullName evidence="1">Uncharacterized protein</fullName>
    </submittedName>
</protein>
<sequence>MKESWYGIHQWLKSSIHYCTTALGLYCANAGPRYPVISFQGEGLEAFATQNGPVASIMVTVVLRGERPDLTRVKNSSTAYLPIRKRRDDHPRPSPLTPLRYRTCIINALY</sequence>
<reference evidence="1 2" key="1">
    <citation type="journal article" date="2019" name="Commun. Biol.">
        <title>The bagworm genome reveals a unique fibroin gene that provides high tensile strength.</title>
        <authorList>
            <person name="Kono N."/>
            <person name="Nakamura H."/>
            <person name="Ohtoshi R."/>
            <person name="Tomita M."/>
            <person name="Numata K."/>
            <person name="Arakawa K."/>
        </authorList>
    </citation>
    <scope>NUCLEOTIDE SEQUENCE [LARGE SCALE GENOMIC DNA]</scope>
</reference>
<organism evidence="1 2">
    <name type="scientific">Eumeta variegata</name>
    <name type="common">Bagworm moth</name>
    <name type="synonym">Eumeta japonica</name>
    <dbReference type="NCBI Taxonomy" id="151549"/>
    <lineage>
        <taxon>Eukaryota</taxon>
        <taxon>Metazoa</taxon>
        <taxon>Ecdysozoa</taxon>
        <taxon>Arthropoda</taxon>
        <taxon>Hexapoda</taxon>
        <taxon>Insecta</taxon>
        <taxon>Pterygota</taxon>
        <taxon>Neoptera</taxon>
        <taxon>Endopterygota</taxon>
        <taxon>Lepidoptera</taxon>
        <taxon>Glossata</taxon>
        <taxon>Ditrysia</taxon>
        <taxon>Tineoidea</taxon>
        <taxon>Psychidae</taxon>
        <taxon>Oiketicinae</taxon>
        <taxon>Eumeta</taxon>
    </lineage>
</organism>
<name>A0A4C1WZ13_EUMVA</name>
<comment type="caution">
    <text evidence="1">The sequence shown here is derived from an EMBL/GenBank/DDBJ whole genome shotgun (WGS) entry which is preliminary data.</text>
</comment>
<evidence type="ECO:0000313" key="1">
    <source>
        <dbReference type="EMBL" id="GBP55357.1"/>
    </source>
</evidence>
<gene>
    <name evidence="1" type="ORF">EVAR_31877_1</name>
</gene>
<keyword evidence="2" id="KW-1185">Reference proteome</keyword>
<dbReference type="AlphaFoldDB" id="A0A4C1WZ13"/>
<evidence type="ECO:0000313" key="2">
    <source>
        <dbReference type="Proteomes" id="UP000299102"/>
    </source>
</evidence>
<dbReference type="Proteomes" id="UP000299102">
    <property type="component" value="Unassembled WGS sequence"/>
</dbReference>
<accession>A0A4C1WZ13</accession>
<dbReference type="EMBL" id="BGZK01000666">
    <property type="protein sequence ID" value="GBP55357.1"/>
    <property type="molecule type" value="Genomic_DNA"/>
</dbReference>
<proteinExistence type="predicted"/>